<proteinExistence type="predicted"/>
<evidence type="ECO:0000313" key="2">
    <source>
        <dbReference type="WBParaSite" id="jg24556"/>
    </source>
</evidence>
<name>A0A915DYL7_9BILA</name>
<organism evidence="1 2">
    <name type="scientific">Ditylenchus dipsaci</name>
    <dbReference type="NCBI Taxonomy" id="166011"/>
    <lineage>
        <taxon>Eukaryota</taxon>
        <taxon>Metazoa</taxon>
        <taxon>Ecdysozoa</taxon>
        <taxon>Nematoda</taxon>
        <taxon>Chromadorea</taxon>
        <taxon>Rhabditida</taxon>
        <taxon>Tylenchina</taxon>
        <taxon>Tylenchomorpha</taxon>
        <taxon>Sphaerularioidea</taxon>
        <taxon>Anguinidae</taxon>
        <taxon>Anguininae</taxon>
        <taxon>Ditylenchus</taxon>
    </lineage>
</organism>
<protein>
    <submittedName>
        <fullName evidence="2">PH domain-containing protein</fullName>
    </submittedName>
</protein>
<accession>A0A915DYL7</accession>
<dbReference type="SUPFAM" id="SSF50729">
    <property type="entry name" value="PH domain-like"/>
    <property type="match status" value="1"/>
</dbReference>
<sequence length="95" mass="11101">LQRFKTSFLSNKWKDCYAILFSDSALCIYNERGDSRPAETILIKNVAPYICVGPMTDRMPVRRPSLPQELLLIDLLELEWIQRQKKFTGCCFIRS</sequence>
<dbReference type="AlphaFoldDB" id="A0A915DYL7"/>
<reference evidence="2" key="1">
    <citation type="submission" date="2022-11" db="UniProtKB">
        <authorList>
            <consortium name="WormBaseParasite"/>
        </authorList>
    </citation>
    <scope>IDENTIFICATION</scope>
</reference>
<keyword evidence="1" id="KW-1185">Reference proteome</keyword>
<dbReference type="WBParaSite" id="jg24556">
    <property type="protein sequence ID" value="jg24556"/>
    <property type="gene ID" value="jg24556"/>
</dbReference>
<dbReference type="Proteomes" id="UP000887574">
    <property type="component" value="Unplaced"/>
</dbReference>
<evidence type="ECO:0000313" key="1">
    <source>
        <dbReference type="Proteomes" id="UP000887574"/>
    </source>
</evidence>